<organism evidence="6 7">
    <name type="scientific">Candidatus Uhrbacteria bacterium GW2011_GWC1_41_20</name>
    <dbReference type="NCBI Taxonomy" id="1618983"/>
    <lineage>
        <taxon>Bacteria</taxon>
        <taxon>Candidatus Uhriibacteriota</taxon>
    </lineage>
</organism>
<feature type="transmembrane region" description="Helical" evidence="2">
    <location>
        <begin position="240"/>
        <end position="257"/>
    </location>
</feature>
<evidence type="ECO:0008006" key="8">
    <source>
        <dbReference type="Google" id="ProtNLM"/>
    </source>
</evidence>
<evidence type="ECO:0000313" key="7">
    <source>
        <dbReference type="Proteomes" id="UP000033930"/>
    </source>
</evidence>
<feature type="domain" description="DUF2207" evidence="4">
    <location>
        <begin position="38"/>
        <end position="218"/>
    </location>
</feature>
<evidence type="ECO:0000259" key="4">
    <source>
        <dbReference type="Pfam" id="PF09972"/>
    </source>
</evidence>
<keyword evidence="2" id="KW-1133">Transmembrane helix</keyword>
<evidence type="ECO:0000256" key="3">
    <source>
        <dbReference type="SAM" id="SignalP"/>
    </source>
</evidence>
<comment type="caution">
    <text evidence="6">The sequence shown here is derived from an EMBL/GenBank/DDBJ whole genome shotgun (WGS) entry which is preliminary data.</text>
</comment>
<dbReference type="Pfam" id="PF20990">
    <property type="entry name" value="DUF2207_C"/>
    <property type="match status" value="1"/>
</dbReference>
<feature type="chain" id="PRO_5002535429" description="DUF2207 domain-containing protein" evidence="3">
    <location>
        <begin position="34"/>
        <end position="563"/>
    </location>
</feature>
<reference evidence="6 7" key="1">
    <citation type="journal article" date="2015" name="Nature">
        <title>rRNA introns, odd ribosomes, and small enigmatic genomes across a large radiation of phyla.</title>
        <authorList>
            <person name="Brown C.T."/>
            <person name="Hug L.A."/>
            <person name="Thomas B.C."/>
            <person name="Sharon I."/>
            <person name="Castelle C.J."/>
            <person name="Singh A."/>
            <person name="Wilkins M.J."/>
            <person name="Williams K.H."/>
            <person name="Banfield J.F."/>
        </authorList>
    </citation>
    <scope>NUCLEOTIDE SEQUENCE [LARGE SCALE GENOMIC DNA]</scope>
</reference>
<dbReference type="Pfam" id="PF09972">
    <property type="entry name" value="DUF2207"/>
    <property type="match status" value="1"/>
</dbReference>
<dbReference type="AlphaFoldDB" id="A0A0G0XQ49"/>
<dbReference type="InterPro" id="IPR048389">
    <property type="entry name" value="YciQ-like_C"/>
</dbReference>
<feature type="transmembrane region" description="Helical" evidence="2">
    <location>
        <begin position="423"/>
        <end position="442"/>
    </location>
</feature>
<dbReference type="InterPro" id="IPR018702">
    <property type="entry name" value="DUF2207"/>
</dbReference>
<proteinExistence type="predicted"/>
<evidence type="ECO:0000256" key="2">
    <source>
        <dbReference type="SAM" id="Phobius"/>
    </source>
</evidence>
<dbReference type="EMBL" id="LCAW01000012">
    <property type="protein sequence ID" value="KKR98970.1"/>
    <property type="molecule type" value="Genomic_DNA"/>
</dbReference>
<feature type="transmembrane region" description="Helical" evidence="2">
    <location>
        <begin position="396"/>
        <end position="417"/>
    </location>
</feature>
<keyword evidence="2" id="KW-0472">Membrane</keyword>
<dbReference type="PATRIC" id="fig|1618983.3.peg.569"/>
<keyword evidence="2" id="KW-0812">Transmembrane</keyword>
<accession>A0A0G0XQ49</accession>
<feature type="region of interest" description="Disordered" evidence="1">
    <location>
        <begin position="540"/>
        <end position="563"/>
    </location>
</feature>
<feature type="domain" description="Predicted membrane protein YciQ-like C-terminal" evidence="5">
    <location>
        <begin position="271"/>
        <end position="501"/>
    </location>
</feature>
<keyword evidence="3" id="KW-0732">Signal</keyword>
<evidence type="ECO:0000313" key="6">
    <source>
        <dbReference type="EMBL" id="KKR98970.1"/>
    </source>
</evidence>
<sequence>MLPTRLGTCIKFVFLATLLSTFYFLHFATPVSAQENWTIDSFDSVVQVNEDATLTVTETIDVTFNTDKHGIYRVIPIRYEDKYGNQNLIDLRFLSFRQDGKPALISYTYNYGDTTIRIGDENELITGSHQYEVTYTVDRVFLYFDKYDELYWNVTGTEWEVPIERSSATVILPDGTEIIQSSCYTGEYGSEAQFCTKAIQGSTESFSANDFLTVAVGFDKGVIFEPTSLDRFIWLVEDNWLGVIPILLLIGVFFLWLKHGKDIKIDRAIVAQYEPLKGMKAVYAGMILCNGNLKPDHMSAMIIQLAVDGYLKIDVQEKENLAGIFKQTPTITLTPLKTSEGLDAAHAYYHDMLFKGRMDLITLENIKRVVNPREVQNLKRKINAQMFDDGYFIKKSLIYSILVFIVGVATAFIGIIVASVFGIFTILSCVICGVGICLFGVFMRKLTQKGSDAKWELLGFKDFMHTAERYRSEWQEKENIFAEYLPYAIAFNDVQKWAKTFAGLHQEKPNWYTGNTALIVMAQTGRFNSVTNFVKSSTLPGSSGSGGGGHSGGGFGGGGGGSW</sequence>
<feature type="signal peptide" evidence="3">
    <location>
        <begin position="1"/>
        <end position="33"/>
    </location>
</feature>
<feature type="compositionally biased region" description="Gly residues" evidence="1">
    <location>
        <begin position="543"/>
        <end position="563"/>
    </location>
</feature>
<gene>
    <name evidence="6" type="ORF">UU50_C0012G0018</name>
</gene>
<name>A0A0G0XQ49_9BACT</name>
<protein>
    <recommendedName>
        <fullName evidence="8">DUF2207 domain-containing protein</fullName>
    </recommendedName>
</protein>
<evidence type="ECO:0000256" key="1">
    <source>
        <dbReference type="SAM" id="MobiDB-lite"/>
    </source>
</evidence>
<evidence type="ECO:0000259" key="5">
    <source>
        <dbReference type="Pfam" id="PF20990"/>
    </source>
</evidence>
<dbReference type="Proteomes" id="UP000033930">
    <property type="component" value="Unassembled WGS sequence"/>
</dbReference>